<comment type="similarity">
    <text evidence="2">Belongs to the G-protein coupled receptor 1 family.</text>
</comment>
<evidence type="ECO:0000313" key="11">
    <source>
        <dbReference type="EMBL" id="CAH2000295.1"/>
    </source>
</evidence>
<evidence type="ECO:0000256" key="3">
    <source>
        <dbReference type="ARBA" id="ARBA00022692"/>
    </source>
</evidence>
<dbReference type="GO" id="GO:0005886">
    <property type="term" value="C:plasma membrane"/>
    <property type="evidence" value="ECO:0007669"/>
    <property type="project" value="TreeGrafter"/>
</dbReference>
<keyword evidence="12" id="KW-1185">Reference proteome</keyword>
<evidence type="ECO:0000256" key="8">
    <source>
        <dbReference type="ARBA" id="ARBA00023224"/>
    </source>
</evidence>
<evidence type="ECO:0000256" key="7">
    <source>
        <dbReference type="ARBA" id="ARBA00023170"/>
    </source>
</evidence>
<keyword evidence="5" id="KW-0297">G-protein coupled receptor</keyword>
<dbReference type="PROSITE" id="PS50262">
    <property type="entry name" value="G_PROTEIN_RECEP_F1_2"/>
    <property type="match status" value="1"/>
</dbReference>
<dbReference type="GO" id="GO:0008188">
    <property type="term" value="F:neuropeptide receptor activity"/>
    <property type="evidence" value="ECO:0007669"/>
    <property type="project" value="TreeGrafter"/>
</dbReference>
<dbReference type="OrthoDB" id="5962705at2759"/>
<keyword evidence="8" id="KW-0807">Transducer</keyword>
<accession>A0A9P0LPT3</accession>
<keyword evidence="3 9" id="KW-0812">Transmembrane</keyword>
<dbReference type="AlphaFoldDB" id="A0A9P0LPT3"/>
<evidence type="ECO:0000256" key="5">
    <source>
        <dbReference type="ARBA" id="ARBA00023040"/>
    </source>
</evidence>
<evidence type="ECO:0000256" key="4">
    <source>
        <dbReference type="ARBA" id="ARBA00022989"/>
    </source>
</evidence>
<dbReference type="InterPro" id="IPR000276">
    <property type="entry name" value="GPCR_Rhodpsn"/>
</dbReference>
<reference evidence="11" key="1">
    <citation type="submission" date="2022-03" db="EMBL/GenBank/DDBJ databases">
        <authorList>
            <person name="Sayadi A."/>
        </authorList>
    </citation>
    <scope>NUCLEOTIDE SEQUENCE</scope>
</reference>
<comment type="caution">
    <text evidence="11">The sequence shown here is derived from an EMBL/GenBank/DDBJ whole genome shotgun (WGS) entry which is preliminary data.</text>
</comment>
<dbReference type="PANTHER" id="PTHR24243:SF107">
    <property type="entry name" value="NEUROPEPTIDES CAPA RECEPTOR"/>
    <property type="match status" value="1"/>
</dbReference>
<evidence type="ECO:0000259" key="10">
    <source>
        <dbReference type="PROSITE" id="PS50262"/>
    </source>
</evidence>
<evidence type="ECO:0000313" key="12">
    <source>
        <dbReference type="Proteomes" id="UP001152888"/>
    </source>
</evidence>
<protein>
    <recommendedName>
        <fullName evidence="10">G-protein coupled receptors family 1 profile domain-containing protein</fullName>
    </recommendedName>
</protein>
<dbReference type="SUPFAM" id="SSF81321">
    <property type="entry name" value="Family A G protein-coupled receptor-like"/>
    <property type="match status" value="1"/>
</dbReference>
<feature type="transmembrane region" description="Helical" evidence="9">
    <location>
        <begin position="65"/>
        <end position="85"/>
    </location>
</feature>
<feature type="domain" description="G-protein coupled receptors family 1 profile" evidence="10">
    <location>
        <begin position="1"/>
        <end position="125"/>
    </location>
</feature>
<dbReference type="PANTHER" id="PTHR24243">
    <property type="entry name" value="G-PROTEIN COUPLED RECEPTOR"/>
    <property type="match status" value="1"/>
</dbReference>
<gene>
    <name evidence="11" type="ORF">ACAOBT_LOCUS25469</name>
</gene>
<dbReference type="Proteomes" id="UP001152888">
    <property type="component" value="Unassembled WGS sequence"/>
</dbReference>
<dbReference type="InterPro" id="IPR017452">
    <property type="entry name" value="GPCR_Rhodpsn_7TM"/>
</dbReference>
<evidence type="ECO:0000256" key="1">
    <source>
        <dbReference type="ARBA" id="ARBA00004141"/>
    </source>
</evidence>
<evidence type="ECO:0000256" key="2">
    <source>
        <dbReference type="ARBA" id="ARBA00010663"/>
    </source>
</evidence>
<sequence>MISQPDNIPMTEISSVIFFIIPMIVIIYQYIKMGIAIKETTTNNSFGKGSVHRKRKKNLQSNKNIVKMLSFVVLGFFACWCPFHAQRLLSVYLKDYEFFDEINYWMYISSGVFYYFSSTLNPILYNVMSDRMRNAFKEVICGMKKKKRRRTTLSRNTTKETSISLHPGNTNEEMVHFFNKGQWRCGMIKQYSQIDLSSSLRIETGI</sequence>
<comment type="subcellular location">
    <subcellularLocation>
        <location evidence="1">Membrane</location>
        <topology evidence="1">Multi-pass membrane protein</topology>
    </subcellularLocation>
</comment>
<feature type="transmembrane region" description="Helical" evidence="9">
    <location>
        <begin position="13"/>
        <end position="31"/>
    </location>
</feature>
<keyword evidence="4 9" id="KW-1133">Transmembrane helix</keyword>
<keyword evidence="6 9" id="KW-0472">Membrane</keyword>
<organism evidence="11 12">
    <name type="scientific">Acanthoscelides obtectus</name>
    <name type="common">Bean weevil</name>
    <name type="synonym">Bruchus obtectus</name>
    <dbReference type="NCBI Taxonomy" id="200917"/>
    <lineage>
        <taxon>Eukaryota</taxon>
        <taxon>Metazoa</taxon>
        <taxon>Ecdysozoa</taxon>
        <taxon>Arthropoda</taxon>
        <taxon>Hexapoda</taxon>
        <taxon>Insecta</taxon>
        <taxon>Pterygota</taxon>
        <taxon>Neoptera</taxon>
        <taxon>Endopterygota</taxon>
        <taxon>Coleoptera</taxon>
        <taxon>Polyphaga</taxon>
        <taxon>Cucujiformia</taxon>
        <taxon>Chrysomeloidea</taxon>
        <taxon>Chrysomelidae</taxon>
        <taxon>Bruchinae</taxon>
        <taxon>Bruchini</taxon>
        <taxon>Acanthoscelides</taxon>
    </lineage>
</organism>
<dbReference type="EMBL" id="CAKOFQ010007400">
    <property type="protein sequence ID" value="CAH2000295.1"/>
    <property type="molecule type" value="Genomic_DNA"/>
</dbReference>
<dbReference type="PRINTS" id="PR00237">
    <property type="entry name" value="GPCRRHODOPSN"/>
</dbReference>
<feature type="transmembrane region" description="Helical" evidence="9">
    <location>
        <begin position="105"/>
        <end position="127"/>
    </location>
</feature>
<evidence type="ECO:0000256" key="6">
    <source>
        <dbReference type="ARBA" id="ARBA00023136"/>
    </source>
</evidence>
<keyword evidence="7" id="KW-0675">Receptor</keyword>
<dbReference type="Gene3D" id="1.20.1070.10">
    <property type="entry name" value="Rhodopsin 7-helix transmembrane proteins"/>
    <property type="match status" value="1"/>
</dbReference>
<name>A0A9P0LPT3_ACAOB</name>
<proteinExistence type="inferred from homology"/>
<evidence type="ECO:0000256" key="9">
    <source>
        <dbReference type="SAM" id="Phobius"/>
    </source>
</evidence>
<dbReference type="Pfam" id="PF00001">
    <property type="entry name" value="7tm_1"/>
    <property type="match status" value="1"/>
</dbReference>